<proteinExistence type="predicted"/>
<keyword evidence="2" id="KW-1185">Reference proteome</keyword>
<reference evidence="1 2" key="1">
    <citation type="submission" date="2023-05" db="EMBL/GenBank/DDBJ databases">
        <title>B98-5 Cell Line De Novo Hybrid Assembly: An Optical Mapping Approach.</title>
        <authorList>
            <person name="Kananen K."/>
            <person name="Auerbach J.A."/>
            <person name="Kautto E."/>
            <person name="Blachly J.S."/>
        </authorList>
    </citation>
    <scope>NUCLEOTIDE SEQUENCE [LARGE SCALE GENOMIC DNA]</scope>
    <source>
        <strain evidence="1">B95-8</strain>
        <tissue evidence="1">Cell line</tissue>
    </source>
</reference>
<sequence>METGRRSAVRGRFPRDAGARCRFRLVHCGAHGTRLPHLPPASSPTAAAGFVEGAAGLAGTAESRYNNDSGSVCFAFLTHFPALARARRWRTRTTHALRALQAALQSRLSPELRGELEALRRPTAASLV</sequence>
<protein>
    <submittedName>
        <fullName evidence="1">Uncharacterized protein</fullName>
    </submittedName>
</protein>
<evidence type="ECO:0000313" key="2">
    <source>
        <dbReference type="Proteomes" id="UP001266305"/>
    </source>
</evidence>
<organism evidence="1 2">
    <name type="scientific">Saguinus oedipus</name>
    <name type="common">Cotton-top tamarin</name>
    <name type="synonym">Oedipomidas oedipus</name>
    <dbReference type="NCBI Taxonomy" id="9490"/>
    <lineage>
        <taxon>Eukaryota</taxon>
        <taxon>Metazoa</taxon>
        <taxon>Chordata</taxon>
        <taxon>Craniata</taxon>
        <taxon>Vertebrata</taxon>
        <taxon>Euteleostomi</taxon>
        <taxon>Mammalia</taxon>
        <taxon>Eutheria</taxon>
        <taxon>Euarchontoglires</taxon>
        <taxon>Primates</taxon>
        <taxon>Haplorrhini</taxon>
        <taxon>Platyrrhini</taxon>
        <taxon>Cebidae</taxon>
        <taxon>Callitrichinae</taxon>
        <taxon>Saguinus</taxon>
    </lineage>
</organism>
<dbReference type="Proteomes" id="UP001266305">
    <property type="component" value="Unassembled WGS sequence"/>
</dbReference>
<comment type="caution">
    <text evidence="1">The sequence shown here is derived from an EMBL/GenBank/DDBJ whole genome shotgun (WGS) entry which is preliminary data.</text>
</comment>
<evidence type="ECO:0000313" key="1">
    <source>
        <dbReference type="EMBL" id="KAK2085805.1"/>
    </source>
</evidence>
<dbReference type="EMBL" id="JASSZA010000020">
    <property type="protein sequence ID" value="KAK2085805.1"/>
    <property type="molecule type" value="Genomic_DNA"/>
</dbReference>
<gene>
    <name evidence="1" type="ORF">P7K49_035230</name>
</gene>
<name>A0ABQ9TM18_SAGOE</name>
<accession>A0ABQ9TM18</accession>